<reference evidence="3" key="1">
    <citation type="journal article" date="2014" name="Science">
        <title>Ancient hybridizations among the ancestral genomes of bread wheat.</title>
        <authorList>
            <consortium name="International Wheat Genome Sequencing Consortium,"/>
            <person name="Marcussen T."/>
            <person name="Sandve S.R."/>
            <person name="Heier L."/>
            <person name="Spannagl M."/>
            <person name="Pfeifer M."/>
            <person name="Jakobsen K.S."/>
            <person name="Wulff B.B."/>
            <person name="Steuernagel B."/>
            <person name="Mayer K.F."/>
            <person name="Olsen O.A."/>
        </authorList>
    </citation>
    <scope>NUCLEOTIDE SEQUENCE [LARGE SCALE GENOMIC DNA]</scope>
    <source>
        <strain evidence="3">cv. AL8/78</strain>
    </source>
</reference>
<reference evidence="2" key="3">
    <citation type="journal article" date="2017" name="Nature">
        <title>Genome sequence of the progenitor of the wheat D genome Aegilops tauschii.</title>
        <authorList>
            <person name="Luo M.C."/>
            <person name="Gu Y.Q."/>
            <person name="Puiu D."/>
            <person name="Wang H."/>
            <person name="Twardziok S.O."/>
            <person name="Deal K.R."/>
            <person name="Huo N."/>
            <person name="Zhu T."/>
            <person name="Wang L."/>
            <person name="Wang Y."/>
            <person name="McGuire P.E."/>
            <person name="Liu S."/>
            <person name="Long H."/>
            <person name="Ramasamy R.K."/>
            <person name="Rodriguez J.C."/>
            <person name="Van S.L."/>
            <person name="Yuan L."/>
            <person name="Wang Z."/>
            <person name="Xia Z."/>
            <person name="Xiao L."/>
            <person name="Anderson O.D."/>
            <person name="Ouyang S."/>
            <person name="Liang Y."/>
            <person name="Zimin A.V."/>
            <person name="Pertea G."/>
            <person name="Qi P."/>
            <person name="Bennetzen J.L."/>
            <person name="Dai X."/>
            <person name="Dawson M.W."/>
            <person name="Muller H.G."/>
            <person name="Kugler K."/>
            <person name="Rivarola-Duarte L."/>
            <person name="Spannagl M."/>
            <person name="Mayer K.F.X."/>
            <person name="Lu F.H."/>
            <person name="Bevan M.W."/>
            <person name="Leroy P."/>
            <person name="Li P."/>
            <person name="You F.M."/>
            <person name="Sun Q."/>
            <person name="Liu Z."/>
            <person name="Lyons E."/>
            <person name="Wicker T."/>
            <person name="Salzberg S.L."/>
            <person name="Devos K.M."/>
            <person name="Dvorak J."/>
        </authorList>
    </citation>
    <scope>NUCLEOTIDE SEQUENCE [LARGE SCALE GENOMIC DNA]</scope>
    <source>
        <strain evidence="2">cv. AL8/78</strain>
    </source>
</reference>
<dbReference type="AlphaFoldDB" id="A0A453QBP0"/>
<accession>A0A453QBP0</accession>
<name>A0A453QBP0_AEGTS</name>
<reference evidence="2" key="5">
    <citation type="journal article" date="2021" name="G3 (Bethesda)">
        <title>Aegilops tauschii genome assembly Aet v5.0 features greater sequence contiguity and improved annotation.</title>
        <authorList>
            <person name="Wang L."/>
            <person name="Zhu T."/>
            <person name="Rodriguez J.C."/>
            <person name="Deal K.R."/>
            <person name="Dubcovsky J."/>
            <person name="McGuire P.E."/>
            <person name="Lux T."/>
            <person name="Spannagl M."/>
            <person name="Mayer K.F.X."/>
            <person name="Baldrich P."/>
            <person name="Meyers B.C."/>
            <person name="Huo N."/>
            <person name="Gu Y.Q."/>
            <person name="Zhou H."/>
            <person name="Devos K.M."/>
            <person name="Bennetzen J.L."/>
            <person name="Unver T."/>
            <person name="Budak H."/>
            <person name="Gulick P.J."/>
            <person name="Galiba G."/>
            <person name="Kalapos B."/>
            <person name="Nelson D.R."/>
            <person name="Li P."/>
            <person name="You F.M."/>
            <person name="Luo M.C."/>
            <person name="Dvorak J."/>
        </authorList>
    </citation>
    <scope>NUCLEOTIDE SEQUENCE [LARGE SCALE GENOMIC DNA]</scope>
    <source>
        <strain evidence="2">cv. AL8/78</strain>
    </source>
</reference>
<keyword evidence="1" id="KW-0812">Transmembrane</keyword>
<dbReference type="Proteomes" id="UP000015105">
    <property type="component" value="Chromosome 7D"/>
</dbReference>
<feature type="transmembrane region" description="Helical" evidence="1">
    <location>
        <begin position="51"/>
        <end position="71"/>
    </location>
</feature>
<protein>
    <submittedName>
        <fullName evidence="2">Uncharacterized protein</fullName>
    </submittedName>
</protein>
<evidence type="ECO:0000313" key="3">
    <source>
        <dbReference type="Proteomes" id="UP000015105"/>
    </source>
</evidence>
<dbReference type="EnsemblPlants" id="AET7Gv20026100.2">
    <property type="protein sequence ID" value="AET7Gv20026100.2"/>
    <property type="gene ID" value="AET7Gv20026100"/>
</dbReference>
<feature type="transmembrane region" description="Helical" evidence="1">
    <location>
        <begin position="19"/>
        <end position="39"/>
    </location>
</feature>
<dbReference type="Gramene" id="AET7Gv20026100.2">
    <property type="protein sequence ID" value="AET7Gv20026100.2"/>
    <property type="gene ID" value="AET7Gv20026100"/>
</dbReference>
<reference evidence="2" key="4">
    <citation type="submission" date="2019-03" db="UniProtKB">
        <authorList>
            <consortium name="EnsemblPlants"/>
        </authorList>
    </citation>
    <scope>IDENTIFICATION</scope>
</reference>
<evidence type="ECO:0000313" key="2">
    <source>
        <dbReference type="EnsemblPlants" id="AET7Gv20026100.2"/>
    </source>
</evidence>
<sequence length="74" mass="8302">TCCRVIPVSHSISSYYLPLLQPCCIAAWAPTMLLLTSSSVPKMCALLQEPVMGWSSLCWLILQLNYVSYFIGWC</sequence>
<proteinExistence type="predicted"/>
<keyword evidence="1" id="KW-0472">Membrane</keyword>
<keyword evidence="3" id="KW-1185">Reference proteome</keyword>
<reference evidence="3" key="2">
    <citation type="journal article" date="2017" name="Nat. Plants">
        <title>The Aegilops tauschii genome reveals multiple impacts of transposons.</title>
        <authorList>
            <person name="Zhao G."/>
            <person name="Zou C."/>
            <person name="Li K."/>
            <person name="Wang K."/>
            <person name="Li T."/>
            <person name="Gao L."/>
            <person name="Zhang X."/>
            <person name="Wang H."/>
            <person name="Yang Z."/>
            <person name="Liu X."/>
            <person name="Jiang W."/>
            <person name="Mao L."/>
            <person name="Kong X."/>
            <person name="Jiao Y."/>
            <person name="Jia J."/>
        </authorList>
    </citation>
    <scope>NUCLEOTIDE SEQUENCE [LARGE SCALE GENOMIC DNA]</scope>
    <source>
        <strain evidence="3">cv. AL8/78</strain>
    </source>
</reference>
<evidence type="ECO:0000256" key="1">
    <source>
        <dbReference type="SAM" id="Phobius"/>
    </source>
</evidence>
<organism evidence="2 3">
    <name type="scientific">Aegilops tauschii subsp. strangulata</name>
    <name type="common">Goatgrass</name>
    <dbReference type="NCBI Taxonomy" id="200361"/>
    <lineage>
        <taxon>Eukaryota</taxon>
        <taxon>Viridiplantae</taxon>
        <taxon>Streptophyta</taxon>
        <taxon>Embryophyta</taxon>
        <taxon>Tracheophyta</taxon>
        <taxon>Spermatophyta</taxon>
        <taxon>Magnoliopsida</taxon>
        <taxon>Liliopsida</taxon>
        <taxon>Poales</taxon>
        <taxon>Poaceae</taxon>
        <taxon>BOP clade</taxon>
        <taxon>Pooideae</taxon>
        <taxon>Triticodae</taxon>
        <taxon>Triticeae</taxon>
        <taxon>Triticinae</taxon>
        <taxon>Aegilops</taxon>
    </lineage>
</organism>
<keyword evidence="1" id="KW-1133">Transmembrane helix</keyword>